<dbReference type="SUPFAM" id="SSF55681">
    <property type="entry name" value="Class II aaRS and biotin synthetases"/>
    <property type="match status" value="1"/>
</dbReference>
<dbReference type="AlphaFoldDB" id="A0A059EZG4"/>
<dbReference type="STRING" id="1288291.A0A059EZG4"/>
<keyword evidence="14" id="KW-0175">Coiled coil</keyword>
<evidence type="ECO:0000256" key="2">
    <source>
        <dbReference type="ARBA" id="ARBA00013168"/>
    </source>
</evidence>
<keyword evidence="12" id="KW-0030">Aminoacyl-tRNA synthetase</keyword>
<dbReference type="InterPro" id="IPR018165">
    <property type="entry name" value="Ala-tRNA-synth_IIc_core"/>
</dbReference>
<gene>
    <name evidence="16" type="ORF">H312_02481</name>
</gene>
<dbReference type="InterPro" id="IPR018162">
    <property type="entry name" value="Ala-tRNA-ligase_IIc_anticod-bd"/>
</dbReference>
<evidence type="ECO:0000313" key="17">
    <source>
        <dbReference type="Proteomes" id="UP000030655"/>
    </source>
</evidence>
<dbReference type="PROSITE" id="PS50860">
    <property type="entry name" value="AA_TRNA_LIGASE_II_ALA"/>
    <property type="match status" value="1"/>
</dbReference>
<evidence type="ECO:0000256" key="7">
    <source>
        <dbReference type="ARBA" id="ARBA00022741"/>
    </source>
</evidence>
<evidence type="ECO:0000256" key="8">
    <source>
        <dbReference type="ARBA" id="ARBA00022833"/>
    </source>
</evidence>
<dbReference type="CDD" id="cd00673">
    <property type="entry name" value="AlaRS_core"/>
    <property type="match status" value="1"/>
</dbReference>
<keyword evidence="8" id="KW-0862">Zinc</keyword>
<dbReference type="OrthoDB" id="2193469at2759"/>
<dbReference type="EC" id="6.1.1.7" evidence="2"/>
<proteinExistence type="inferred from homology"/>
<dbReference type="PANTHER" id="PTHR11777:SF9">
    <property type="entry name" value="ALANINE--TRNA LIGASE, CYTOPLASMIC"/>
    <property type="match status" value="1"/>
</dbReference>
<evidence type="ECO:0000256" key="11">
    <source>
        <dbReference type="ARBA" id="ARBA00022917"/>
    </source>
</evidence>
<reference evidence="16 17" key="2">
    <citation type="submission" date="2014-03" db="EMBL/GenBank/DDBJ databases">
        <title>The Genome Sequence of Anncaliia algerae insect isolate PRA339.</title>
        <authorList>
            <consortium name="The Broad Institute Genome Sequencing Platform"/>
            <consortium name="The Broad Institute Genome Sequencing Center for Infectious Disease"/>
            <person name="Cuomo C."/>
            <person name="Becnel J."/>
            <person name="Sanscrainte N."/>
            <person name="Walker B."/>
            <person name="Young S.K."/>
            <person name="Zeng Q."/>
            <person name="Gargeya S."/>
            <person name="Fitzgerald M."/>
            <person name="Haas B."/>
            <person name="Abouelleil A."/>
            <person name="Alvarado L."/>
            <person name="Arachchi H.M."/>
            <person name="Berlin A.M."/>
            <person name="Chapman S.B."/>
            <person name="Dewar J."/>
            <person name="Goldberg J."/>
            <person name="Griggs A."/>
            <person name="Gujja S."/>
            <person name="Hansen M."/>
            <person name="Howarth C."/>
            <person name="Imamovic A."/>
            <person name="Larimer J."/>
            <person name="McCowan C."/>
            <person name="Murphy C."/>
            <person name="Neiman D."/>
            <person name="Pearson M."/>
            <person name="Priest M."/>
            <person name="Roberts A."/>
            <person name="Saif S."/>
            <person name="Shea T."/>
            <person name="Sisk P."/>
            <person name="Sykes S."/>
            <person name="Wortman J."/>
            <person name="Nusbaum C."/>
            <person name="Birren B."/>
        </authorList>
    </citation>
    <scope>NUCLEOTIDE SEQUENCE [LARGE SCALE GENOMIC DNA]</scope>
    <source>
        <strain evidence="16 17">PRA339</strain>
    </source>
</reference>
<dbReference type="GO" id="GO:0004813">
    <property type="term" value="F:alanine-tRNA ligase activity"/>
    <property type="evidence" value="ECO:0007669"/>
    <property type="project" value="UniProtKB-EC"/>
</dbReference>
<dbReference type="InterPro" id="IPR018163">
    <property type="entry name" value="Thr/Ala-tRNA-synth_IIc_edit"/>
</dbReference>
<evidence type="ECO:0000256" key="9">
    <source>
        <dbReference type="ARBA" id="ARBA00022840"/>
    </source>
</evidence>
<evidence type="ECO:0000256" key="3">
    <source>
        <dbReference type="ARBA" id="ARBA00017959"/>
    </source>
</evidence>
<feature type="non-terminal residue" evidence="16">
    <location>
        <position position="1"/>
    </location>
</feature>
<dbReference type="InterPro" id="IPR023033">
    <property type="entry name" value="Ala_tRNA_ligase_euk/bac"/>
</dbReference>
<keyword evidence="4" id="KW-0820">tRNA-binding</keyword>
<dbReference type="InterPro" id="IPR002318">
    <property type="entry name" value="Ala-tRNA-lgiase_IIc"/>
</dbReference>
<protein>
    <recommendedName>
        <fullName evidence="3">Alanine--tRNA ligase</fullName>
        <ecNumber evidence="2">6.1.1.7</ecNumber>
    </recommendedName>
</protein>
<dbReference type="Gene3D" id="2.40.30.130">
    <property type="match status" value="1"/>
</dbReference>
<dbReference type="Gene3D" id="3.30.54.20">
    <property type="match status" value="1"/>
</dbReference>
<dbReference type="Proteomes" id="UP000030655">
    <property type="component" value="Unassembled WGS sequence"/>
</dbReference>
<keyword evidence="7" id="KW-0547">Nucleotide-binding</keyword>
<dbReference type="GO" id="GO:0002161">
    <property type="term" value="F:aminoacyl-tRNA deacylase activity"/>
    <property type="evidence" value="ECO:0007669"/>
    <property type="project" value="TreeGrafter"/>
</dbReference>
<dbReference type="InterPro" id="IPR050058">
    <property type="entry name" value="Ala-tRNA_ligase"/>
</dbReference>
<evidence type="ECO:0000256" key="1">
    <source>
        <dbReference type="ARBA" id="ARBA00008429"/>
    </source>
</evidence>
<dbReference type="Gene3D" id="3.30.980.10">
    <property type="entry name" value="Threonyl-trna Synthetase, Chain A, domain 2"/>
    <property type="match status" value="1"/>
</dbReference>
<dbReference type="InterPro" id="IPR018164">
    <property type="entry name" value="Ala-tRNA-synth_IIc_N"/>
</dbReference>
<keyword evidence="5 16" id="KW-0436">Ligase</keyword>
<organism evidence="16 17">
    <name type="scientific">Anncaliia algerae PRA339</name>
    <dbReference type="NCBI Taxonomy" id="1288291"/>
    <lineage>
        <taxon>Eukaryota</taxon>
        <taxon>Fungi</taxon>
        <taxon>Fungi incertae sedis</taxon>
        <taxon>Microsporidia</taxon>
        <taxon>Tubulinosematoidea</taxon>
        <taxon>Tubulinosematidae</taxon>
        <taxon>Anncaliia</taxon>
    </lineage>
</organism>
<dbReference type="FunFam" id="3.30.930.10:FF:000011">
    <property type="entry name" value="Alanine--tRNA ligase, cytoplasmic"/>
    <property type="match status" value="1"/>
</dbReference>
<dbReference type="InterPro" id="IPR012947">
    <property type="entry name" value="tRNA_SAD"/>
</dbReference>
<evidence type="ECO:0000256" key="10">
    <source>
        <dbReference type="ARBA" id="ARBA00022884"/>
    </source>
</evidence>
<keyword evidence="9" id="KW-0067">ATP-binding</keyword>
<evidence type="ECO:0000256" key="5">
    <source>
        <dbReference type="ARBA" id="ARBA00022598"/>
    </source>
</evidence>
<dbReference type="GO" id="GO:0005737">
    <property type="term" value="C:cytoplasm"/>
    <property type="evidence" value="ECO:0007669"/>
    <property type="project" value="InterPro"/>
</dbReference>
<keyword evidence="17" id="KW-1185">Reference proteome</keyword>
<name>A0A059EZG4_9MICR</name>
<evidence type="ECO:0000256" key="14">
    <source>
        <dbReference type="SAM" id="Coils"/>
    </source>
</evidence>
<evidence type="ECO:0000313" key="16">
    <source>
        <dbReference type="EMBL" id="KCZ80119.1"/>
    </source>
</evidence>
<dbReference type="GO" id="GO:0046872">
    <property type="term" value="F:metal ion binding"/>
    <property type="evidence" value="ECO:0007669"/>
    <property type="project" value="UniProtKB-KW"/>
</dbReference>
<dbReference type="EMBL" id="KK365202">
    <property type="protein sequence ID" value="KCZ80119.1"/>
    <property type="molecule type" value="Genomic_DNA"/>
</dbReference>
<dbReference type="InterPro" id="IPR045864">
    <property type="entry name" value="aa-tRNA-synth_II/BPL/LPL"/>
</dbReference>
<dbReference type="SUPFAM" id="SSF101353">
    <property type="entry name" value="Putative anticodon-binding domain of alanyl-tRNA synthetase (AlaRS)"/>
    <property type="match status" value="1"/>
</dbReference>
<comment type="catalytic activity">
    <reaction evidence="13">
        <text>tRNA(Ala) + L-alanine + ATP = L-alanyl-tRNA(Ala) + AMP + diphosphate</text>
        <dbReference type="Rhea" id="RHEA:12540"/>
        <dbReference type="Rhea" id="RHEA-COMP:9657"/>
        <dbReference type="Rhea" id="RHEA-COMP:9923"/>
        <dbReference type="ChEBI" id="CHEBI:30616"/>
        <dbReference type="ChEBI" id="CHEBI:33019"/>
        <dbReference type="ChEBI" id="CHEBI:57972"/>
        <dbReference type="ChEBI" id="CHEBI:78442"/>
        <dbReference type="ChEBI" id="CHEBI:78497"/>
        <dbReference type="ChEBI" id="CHEBI:456215"/>
        <dbReference type="EC" id="6.1.1.7"/>
    </reaction>
</comment>
<dbReference type="PRINTS" id="PR00980">
    <property type="entry name" value="TRNASYNTHALA"/>
</dbReference>
<feature type="coiled-coil region" evidence="14">
    <location>
        <begin position="716"/>
        <end position="743"/>
    </location>
</feature>
<feature type="domain" description="Alanyl-transfer RNA synthetases family profile" evidence="15">
    <location>
        <begin position="5"/>
        <end position="699"/>
    </location>
</feature>
<dbReference type="HAMAP" id="MF_00036_B">
    <property type="entry name" value="Ala_tRNA_synth_B"/>
    <property type="match status" value="1"/>
</dbReference>
<keyword evidence="10" id="KW-0694">RNA-binding</keyword>
<dbReference type="SUPFAM" id="SSF55186">
    <property type="entry name" value="ThrRS/AlaRS common domain"/>
    <property type="match status" value="1"/>
</dbReference>
<sequence>MSLKLNSKELKEKFLLYFEGHNHKIIESSSVVPYKDNSLLFVNSGMVQFKNNLLGIPNAFSGIKRATSSQRCIRAGGKHNDLDDVGKDTYHHTFFEMLGNWSFGDYFKEEAIFYAFDFLINELKLNINQMYVTYFSDPNASLEEDLETFNIWKKYLPENKIIKGSFKDNFWEMAETGPCGPCTEIHYDRVGGRDAAHLVNTDDPEVIEVWNVVFMEYNRTSDSFIKLEKKCVDTGIGFERLLSIVNDLPSNYKTDLFTPLFLKIEEHTKEKYNDSLDKRDTAYRILADHSRTIAVCLYDKVNYSNEGRGYVFRRITRRALRYAYEVLNLPQYFMCNLVKLASELLNIKVEIDKLKEEEDLFSKTLKRGTALFYKMIADNKISGKDAFILYDTYGFPFDLTKILAEENNLTINEDEFNKEKEIAKLKSKEKKATNENNLQEEIIKNIHEIILLKNIQPINDSFKYVSNEIIANLIHCENTFCIFDKTCFYAELGGQVGDTGVIEFINDNEIVGTFEVDDTQLINNVVVHIGKLSGKPSSQGKLIYNEERRNKIRKNHSATHLLNHFLRKYICKNITQKGSLVSDDKLRFDFDLNRSLTLEEVKLLEDKINEVIELKVLTQTKVIKKEEINDQIITLEGEEYSDEVNNVIIYDSQELCGGTHVKNTYEIGKFRIFHEGSVSSNTRRIVAKTGKDALMAESLINDINVPLENIPLLERKKREELNKLALKEELNAFKKEINNEVKELEIFLLNKKTESLNKEKSFVIFKSNLKLKKEIQKHLLKLIGLFKKYNTEGMVYYFDNDKVYFNITNDKYITNVMNVTDNLFYKNINDIVIGYGNSTEDKFNTLK</sequence>
<dbReference type="GO" id="GO:0006419">
    <property type="term" value="P:alanyl-tRNA aminoacylation"/>
    <property type="evidence" value="ECO:0007669"/>
    <property type="project" value="InterPro"/>
</dbReference>
<dbReference type="SMART" id="SM00863">
    <property type="entry name" value="tRNA_SAD"/>
    <property type="match status" value="1"/>
</dbReference>
<dbReference type="GO" id="GO:0000049">
    <property type="term" value="F:tRNA binding"/>
    <property type="evidence" value="ECO:0007669"/>
    <property type="project" value="UniProtKB-KW"/>
</dbReference>
<reference evidence="17" key="1">
    <citation type="submission" date="2013-02" db="EMBL/GenBank/DDBJ databases">
        <authorList>
            <consortium name="The Broad Institute Genome Sequencing Platform"/>
            <person name="Cuomo C."/>
            <person name="Becnel J."/>
            <person name="Sanscrainte N."/>
            <person name="Walker B."/>
            <person name="Young S.K."/>
            <person name="Zeng Q."/>
            <person name="Gargeya S."/>
            <person name="Fitzgerald M."/>
            <person name="Haas B."/>
            <person name="Abouelleil A."/>
            <person name="Alvarado L."/>
            <person name="Arachchi H.M."/>
            <person name="Berlin A.M."/>
            <person name="Chapman S.B."/>
            <person name="Dewar J."/>
            <person name="Goldberg J."/>
            <person name="Griggs A."/>
            <person name="Gujja S."/>
            <person name="Hansen M."/>
            <person name="Howarth C."/>
            <person name="Imamovic A."/>
            <person name="Larimer J."/>
            <person name="McCowan C."/>
            <person name="Murphy C."/>
            <person name="Neiman D."/>
            <person name="Pearson M."/>
            <person name="Priest M."/>
            <person name="Roberts A."/>
            <person name="Saif S."/>
            <person name="Shea T."/>
            <person name="Sisk P."/>
            <person name="Sykes S."/>
            <person name="Wortman J."/>
            <person name="Nusbaum C."/>
            <person name="Birren B."/>
        </authorList>
    </citation>
    <scope>NUCLEOTIDE SEQUENCE [LARGE SCALE GENOMIC DNA]</scope>
    <source>
        <strain evidence="17">PRA339</strain>
    </source>
</reference>
<dbReference type="PANTHER" id="PTHR11777">
    <property type="entry name" value="ALANYL-TRNA SYNTHETASE"/>
    <property type="match status" value="1"/>
</dbReference>
<evidence type="ECO:0000259" key="15">
    <source>
        <dbReference type="PROSITE" id="PS50860"/>
    </source>
</evidence>
<dbReference type="VEuPathDB" id="MicrosporidiaDB:H312_02481"/>
<dbReference type="FunFam" id="3.30.980.10:FF:000004">
    <property type="entry name" value="Alanine--tRNA ligase, cytoplasmic"/>
    <property type="match status" value="1"/>
</dbReference>
<dbReference type="GO" id="GO:0005524">
    <property type="term" value="F:ATP binding"/>
    <property type="evidence" value="ECO:0007669"/>
    <property type="project" value="UniProtKB-KW"/>
</dbReference>
<keyword evidence="6" id="KW-0479">Metal-binding</keyword>
<evidence type="ECO:0000256" key="13">
    <source>
        <dbReference type="ARBA" id="ARBA00048300"/>
    </source>
</evidence>
<evidence type="ECO:0000256" key="6">
    <source>
        <dbReference type="ARBA" id="ARBA00022723"/>
    </source>
</evidence>
<dbReference type="NCBIfam" id="TIGR00344">
    <property type="entry name" value="alaS"/>
    <property type="match status" value="1"/>
</dbReference>
<accession>A0A059EZG4</accession>
<comment type="similarity">
    <text evidence="1">Belongs to the class-II aminoacyl-tRNA synthetase family. Alax-L subfamily.</text>
</comment>
<evidence type="ECO:0000256" key="4">
    <source>
        <dbReference type="ARBA" id="ARBA00022555"/>
    </source>
</evidence>
<evidence type="ECO:0000256" key="12">
    <source>
        <dbReference type="ARBA" id="ARBA00023146"/>
    </source>
</evidence>
<keyword evidence="11" id="KW-0648">Protein biosynthesis</keyword>
<dbReference type="HOGENOM" id="CLU_004485_5_0_1"/>
<dbReference type="SUPFAM" id="SSF50447">
    <property type="entry name" value="Translation proteins"/>
    <property type="match status" value="1"/>
</dbReference>
<dbReference type="Gene3D" id="3.30.930.10">
    <property type="entry name" value="Bira Bifunctional Protein, Domain 2"/>
    <property type="match status" value="1"/>
</dbReference>
<dbReference type="Pfam" id="PF01411">
    <property type="entry name" value="tRNA-synt_2c"/>
    <property type="match status" value="1"/>
</dbReference>
<dbReference type="Pfam" id="PF07973">
    <property type="entry name" value="tRNA_SAD"/>
    <property type="match status" value="1"/>
</dbReference>
<dbReference type="InterPro" id="IPR009000">
    <property type="entry name" value="Transl_B-barrel_sf"/>
</dbReference>